<dbReference type="AlphaFoldDB" id="A0A078AFM4"/>
<evidence type="ECO:0000313" key="1">
    <source>
        <dbReference type="EMBL" id="CDW81025.1"/>
    </source>
</evidence>
<organism evidence="1 2">
    <name type="scientific">Stylonychia lemnae</name>
    <name type="common">Ciliate</name>
    <dbReference type="NCBI Taxonomy" id="5949"/>
    <lineage>
        <taxon>Eukaryota</taxon>
        <taxon>Sar</taxon>
        <taxon>Alveolata</taxon>
        <taxon>Ciliophora</taxon>
        <taxon>Intramacronucleata</taxon>
        <taxon>Spirotrichea</taxon>
        <taxon>Stichotrichia</taxon>
        <taxon>Sporadotrichida</taxon>
        <taxon>Oxytrichidae</taxon>
        <taxon>Stylonychinae</taxon>
        <taxon>Stylonychia</taxon>
    </lineage>
</organism>
<dbReference type="EMBL" id="CCKQ01009533">
    <property type="protein sequence ID" value="CDW81025.1"/>
    <property type="molecule type" value="Genomic_DNA"/>
</dbReference>
<name>A0A078AFM4_STYLE</name>
<gene>
    <name evidence="1" type="primary">Contig19039.g20188</name>
    <name evidence="1" type="ORF">STYLEM_10031</name>
</gene>
<keyword evidence="2" id="KW-1185">Reference proteome</keyword>
<reference evidence="1 2" key="1">
    <citation type="submission" date="2014-06" db="EMBL/GenBank/DDBJ databases">
        <authorList>
            <person name="Swart Estienne"/>
        </authorList>
    </citation>
    <scope>NUCLEOTIDE SEQUENCE [LARGE SCALE GENOMIC DNA]</scope>
    <source>
        <strain evidence="1 2">130c</strain>
    </source>
</reference>
<dbReference type="Proteomes" id="UP000039865">
    <property type="component" value="Unassembled WGS sequence"/>
</dbReference>
<sequence length="246" mass="28789">MIYLVCYTCISRHFMSPAFKRQCPKCLEPITSKPDLQLVKDLTFQSLADWIFPEFVIKENELRAQLIESFKKRREESQAQISQQQLLSMSPQIQISSSSNCSSSDSMMSVIKIESSSNSQNSNSITSQSLPSVCFPPQPEINFEFYLMPFKDDDHHLILDELPKKLKFANKNKTILTIKKHIHNYLNEPIENIEILCKNFPVADSHSLEYIKKTKWKNSNKKMELQYKRKNRVQVDKKKLQNDIFF</sequence>
<evidence type="ECO:0000313" key="2">
    <source>
        <dbReference type="Proteomes" id="UP000039865"/>
    </source>
</evidence>
<dbReference type="InParanoid" id="A0A078AFM4"/>
<dbReference type="Gene3D" id="3.10.20.90">
    <property type="entry name" value="Phosphatidylinositol 3-kinase Catalytic Subunit, Chain A, domain 1"/>
    <property type="match status" value="1"/>
</dbReference>
<accession>A0A078AFM4</accession>
<proteinExistence type="predicted"/>
<protein>
    <submittedName>
        <fullName evidence="1">Uncharacterized protein</fullName>
    </submittedName>
</protein>